<feature type="transmembrane region" description="Helical" evidence="1">
    <location>
        <begin position="41"/>
        <end position="57"/>
    </location>
</feature>
<reference evidence="2" key="1">
    <citation type="journal article" date="2017" name="Parasit. Vectors">
        <title>Sialotranscriptomics of Rhipicephalus zambeziensis reveals intricate expression profiles of secretory proteins and suggests tight temporal transcriptional regulation during blood-feeding.</title>
        <authorList>
            <person name="de Castro M.H."/>
            <person name="de Klerk D."/>
            <person name="Pienaar R."/>
            <person name="Rees D.J.G."/>
            <person name="Mans B.J."/>
        </authorList>
    </citation>
    <scope>NUCLEOTIDE SEQUENCE</scope>
    <source>
        <tissue evidence="2">Salivary glands</tissue>
    </source>
</reference>
<proteinExistence type="predicted"/>
<accession>A0A224YKX3</accession>
<protein>
    <submittedName>
        <fullName evidence="2">Uncharacterized protein</fullName>
    </submittedName>
</protein>
<sequence length="147" mass="16773">MASVLRSVCCRRGAAGTLLRFHIDIINGGHFLFFYIALKEYLFSFLCALFTILVIKFHFPDHSRPSPHVFFKSSMLLALKLAYVAVLIQTASSGYHFGCEWHREPFTVELSLVSCVKHDILQDGQTISSGWHCATRGSFVVRRIYFH</sequence>
<organism evidence="2">
    <name type="scientific">Rhipicephalus zambeziensis</name>
    <dbReference type="NCBI Taxonomy" id="60191"/>
    <lineage>
        <taxon>Eukaryota</taxon>
        <taxon>Metazoa</taxon>
        <taxon>Ecdysozoa</taxon>
        <taxon>Arthropoda</taxon>
        <taxon>Chelicerata</taxon>
        <taxon>Arachnida</taxon>
        <taxon>Acari</taxon>
        <taxon>Parasitiformes</taxon>
        <taxon>Ixodida</taxon>
        <taxon>Ixodoidea</taxon>
        <taxon>Ixodidae</taxon>
        <taxon>Rhipicephalinae</taxon>
        <taxon>Rhipicephalus</taxon>
        <taxon>Rhipicephalus</taxon>
    </lineage>
</organism>
<dbReference type="EMBL" id="GFPF01003294">
    <property type="protein sequence ID" value="MAA14440.1"/>
    <property type="molecule type" value="Transcribed_RNA"/>
</dbReference>
<evidence type="ECO:0000256" key="1">
    <source>
        <dbReference type="SAM" id="Phobius"/>
    </source>
</evidence>
<name>A0A224YKX3_9ACAR</name>
<feature type="transmembrane region" description="Helical" evidence="1">
    <location>
        <begin position="69"/>
        <end position="88"/>
    </location>
</feature>
<keyword evidence="1" id="KW-1133">Transmembrane helix</keyword>
<keyword evidence="1" id="KW-0812">Transmembrane</keyword>
<dbReference type="AlphaFoldDB" id="A0A224YKX3"/>
<evidence type="ECO:0000313" key="2">
    <source>
        <dbReference type="EMBL" id="MAA14440.1"/>
    </source>
</evidence>
<keyword evidence="1" id="KW-0472">Membrane</keyword>